<dbReference type="Proteomes" id="UP000663879">
    <property type="component" value="Unassembled WGS sequence"/>
</dbReference>
<protein>
    <submittedName>
        <fullName evidence="2">Uncharacterized protein</fullName>
    </submittedName>
</protein>
<proteinExistence type="predicted"/>
<sequence>ENGRANNQYGQLPNPVLYSTVNRGRKVGRPRKPPEPPVTRLDTTVTTAETRSSSSSSISTHETRLVSNPIGIMPAPSENHRIPHLDFVAKQSSINITKMFSGKEDEDLEDWF</sequence>
<organism evidence="2 3">
    <name type="scientific">Brachionus calyciflorus</name>
    <dbReference type="NCBI Taxonomy" id="104777"/>
    <lineage>
        <taxon>Eukaryota</taxon>
        <taxon>Metazoa</taxon>
        <taxon>Spiralia</taxon>
        <taxon>Gnathifera</taxon>
        <taxon>Rotifera</taxon>
        <taxon>Eurotatoria</taxon>
        <taxon>Monogononta</taxon>
        <taxon>Pseudotrocha</taxon>
        <taxon>Ploima</taxon>
        <taxon>Brachionidae</taxon>
        <taxon>Brachionus</taxon>
    </lineage>
</organism>
<comment type="caution">
    <text evidence="2">The sequence shown here is derived from an EMBL/GenBank/DDBJ whole genome shotgun (WGS) entry which is preliminary data.</text>
</comment>
<accession>A0A814SBA9</accession>
<reference evidence="2" key="1">
    <citation type="submission" date="2021-02" db="EMBL/GenBank/DDBJ databases">
        <authorList>
            <person name="Nowell W R."/>
        </authorList>
    </citation>
    <scope>NUCLEOTIDE SEQUENCE</scope>
    <source>
        <strain evidence="2">Ploen Becks lab</strain>
    </source>
</reference>
<feature type="region of interest" description="Disordered" evidence="1">
    <location>
        <begin position="1"/>
        <end position="64"/>
    </location>
</feature>
<keyword evidence="3" id="KW-1185">Reference proteome</keyword>
<evidence type="ECO:0000313" key="2">
    <source>
        <dbReference type="EMBL" id="CAF1145734.1"/>
    </source>
</evidence>
<dbReference type="AlphaFoldDB" id="A0A814SBA9"/>
<feature type="compositionally biased region" description="Polar residues" evidence="1">
    <location>
        <begin position="1"/>
        <end position="22"/>
    </location>
</feature>
<evidence type="ECO:0000313" key="3">
    <source>
        <dbReference type="Proteomes" id="UP000663879"/>
    </source>
</evidence>
<dbReference type="EMBL" id="CAJNOC010011092">
    <property type="protein sequence ID" value="CAF1145734.1"/>
    <property type="molecule type" value="Genomic_DNA"/>
</dbReference>
<evidence type="ECO:0000256" key="1">
    <source>
        <dbReference type="SAM" id="MobiDB-lite"/>
    </source>
</evidence>
<name>A0A814SBA9_9BILA</name>
<gene>
    <name evidence="2" type="ORF">OXX778_LOCUS23088</name>
</gene>
<feature type="compositionally biased region" description="Low complexity" evidence="1">
    <location>
        <begin position="38"/>
        <end position="60"/>
    </location>
</feature>
<feature type="non-terminal residue" evidence="2">
    <location>
        <position position="1"/>
    </location>
</feature>